<keyword evidence="3" id="KW-0472">Membrane</keyword>
<evidence type="ECO:0000256" key="1">
    <source>
        <dbReference type="SAM" id="Coils"/>
    </source>
</evidence>
<dbReference type="OrthoDB" id="292373at2"/>
<organism evidence="4 5">
    <name type="scientific">Rubripirellula obstinata</name>
    <dbReference type="NCBI Taxonomy" id="406547"/>
    <lineage>
        <taxon>Bacteria</taxon>
        <taxon>Pseudomonadati</taxon>
        <taxon>Planctomycetota</taxon>
        <taxon>Planctomycetia</taxon>
        <taxon>Pirellulales</taxon>
        <taxon>Pirellulaceae</taxon>
        <taxon>Rubripirellula</taxon>
    </lineage>
</organism>
<feature type="transmembrane region" description="Helical" evidence="3">
    <location>
        <begin position="30"/>
        <end position="48"/>
    </location>
</feature>
<keyword evidence="3" id="KW-1133">Transmembrane helix</keyword>
<dbReference type="GO" id="GO:0005886">
    <property type="term" value="C:plasma membrane"/>
    <property type="evidence" value="ECO:0007669"/>
    <property type="project" value="TreeGrafter"/>
</dbReference>
<accession>A0A5B1CJL3</accession>
<evidence type="ECO:0000313" key="5">
    <source>
        <dbReference type="Proteomes" id="UP000322699"/>
    </source>
</evidence>
<name>A0A5B1CJL3_9BACT</name>
<comment type="caution">
    <text evidence="4">The sequence shown here is derived from an EMBL/GenBank/DDBJ whole genome shotgun (WGS) entry which is preliminary data.</text>
</comment>
<evidence type="ECO:0000313" key="4">
    <source>
        <dbReference type="EMBL" id="KAA1259710.1"/>
    </source>
</evidence>
<evidence type="ECO:0000256" key="2">
    <source>
        <dbReference type="SAM" id="MobiDB-lite"/>
    </source>
</evidence>
<feature type="coiled-coil region" evidence="1">
    <location>
        <begin position="386"/>
        <end position="413"/>
    </location>
</feature>
<dbReference type="RefSeq" id="WP_068258693.1">
    <property type="nucleotide sequence ID" value="NZ_LWSK01000006.1"/>
</dbReference>
<proteinExistence type="predicted"/>
<dbReference type="GO" id="GO:0004713">
    <property type="term" value="F:protein tyrosine kinase activity"/>
    <property type="evidence" value="ECO:0007669"/>
    <property type="project" value="TreeGrafter"/>
</dbReference>
<dbReference type="PANTHER" id="PTHR32309:SF13">
    <property type="entry name" value="FERRIC ENTEROBACTIN TRANSPORT PROTEIN FEPE"/>
    <property type="match status" value="1"/>
</dbReference>
<dbReference type="AlphaFoldDB" id="A0A5B1CJL3"/>
<keyword evidence="1" id="KW-0175">Coiled coil</keyword>
<protein>
    <submittedName>
        <fullName evidence="4">Chain length determinant protein</fullName>
    </submittedName>
</protein>
<keyword evidence="3" id="KW-0812">Transmembrane</keyword>
<feature type="region of interest" description="Disordered" evidence="2">
    <location>
        <begin position="491"/>
        <end position="548"/>
    </location>
</feature>
<gene>
    <name evidence="4" type="ORF">LF1_22470</name>
</gene>
<feature type="coiled-coil region" evidence="1">
    <location>
        <begin position="251"/>
        <end position="285"/>
    </location>
</feature>
<dbReference type="PANTHER" id="PTHR32309">
    <property type="entry name" value="TYROSINE-PROTEIN KINASE"/>
    <property type="match status" value="1"/>
</dbReference>
<dbReference type="InterPro" id="IPR050445">
    <property type="entry name" value="Bact_polysacc_biosynth/exp"/>
</dbReference>
<dbReference type="Proteomes" id="UP000322699">
    <property type="component" value="Unassembled WGS sequence"/>
</dbReference>
<keyword evidence="5" id="KW-1185">Reference proteome</keyword>
<evidence type="ECO:0000256" key="3">
    <source>
        <dbReference type="SAM" id="Phobius"/>
    </source>
</evidence>
<sequence>MDQSHTSPESWATVTPADLVRSISRRLPSVLVTTLLVMLLIGGLLLAWPNQYASDGLFYARLGRGAVSMDPTTEPTRSVSLQESRSSEVNSISQMLTSREIMDRVVRKVGAREINHPRNWIEKVGNLVSSNEAKEATQQSESNNDRIETAQQLAHEVAVKKVAKAVTVTVPKDSYTISVLAKGSDPMLVQEIVQAILDEYGAYHVEAHRSNGSLDFFEQQSKDSRGAALASHEALQQARQDMGWMSAESAEKAIQERMVELEIALDKAESDLADSESRTKVLKQRLAGIKEWIPMETMQVANEAADLMRSQLYESQLNDGEKLAKVTTSHPRYKLLREKMSSGAEIVDSVGSERQQSTEAINPIRVKLETDYEVAMAKTAGLRSRRDSVSRSLAAAKQDAKRLTKDAVVLNELAWKAEIAENIYLDHSESLESTRLMHELDMQEMSDVSVIQNASLNLKKVGPPRAILFGLGGLLGLCVGVLQALVRDNPVGSKVSSNRDSSGRRKSDKIVVPMEAADEADSYSTADGLTHVSSDQEEEERSWVKVPR</sequence>
<reference evidence="4 5" key="1">
    <citation type="submission" date="2019-08" db="EMBL/GenBank/DDBJ databases">
        <title>Deep-cultivation of Planctomycetes and their phenomic and genomic characterization uncovers novel biology.</title>
        <authorList>
            <person name="Wiegand S."/>
            <person name="Jogler M."/>
            <person name="Boedeker C."/>
            <person name="Pinto D."/>
            <person name="Vollmers J."/>
            <person name="Rivas-Marin E."/>
            <person name="Kohn T."/>
            <person name="Peeters S.H."/>
            <person name="Heuer A."/>
            <person name="Rast P."/>
            <person name="Oberbeckmann S."/>
            <person name="Bunk B."/>
            <person name="Jeske O."/>
            <person name="Meyerdierks A."/>
            <person name="Storesund J.E."/>
            <person name="Kallscheuer N."/>
            <person name="Luecker S."/>
            <person name="Lage O.M."/>
            <person name="Pohl T."/>
            <person name="Merkel B.J."/>
            <person name="Hornburger P."/>
            <person name="Mueller R.-W."/>
            <person name="Bruemmer F."/>
            <person name="Labrenz M."/>
            <person name="Spormann A.M."/>
            <person name="Op Den Camp H."/>
            <person name="Overmann J."/>
            <person name="Amann R."/>
            <person name="Jetten M.S.M."/>
            <person name="Mascher T."/>
            <person name="Medema M.H."/>
            <person name="Devos D.P."/>
            <person name="Kaster A.-K."/>
            <person name="Ovreas L."/>
            <person name="Rohde M."/>
            <person name="Galperin M.Y."/>
            <person name="Jogler C."/>
        </authorList>
    </citation>
    <scope>NUCLEOTIDE SEQUENCE [LARGE SCALE GENOMIC DNA]</scope>
    <source>
        <strain evidence="4 5">LF1</strain>
    </source>
</reference>
<dbReference type="EMBL" id="VRLW01000001">
    <property type="protein sequence ID" value="KAA1259710.1"/>
    <property type="molecule type" value="Genomic_DNA"/>
</dbReference>
<feature type="compositionally biased region" description="Polar residues" evidence="2">
    <location>
        <begin position="522"/>
        <end position="533"/>
    </location>
</feature>